<dbReference type="GO" id="GO:0031514">
    <property type="term" value="C:motile cilium"/>
    <property type="evidence" value="ECO:0007669"/>
    <property type="project" value="UniProtKB-SubCell"/>
</dbReference>
<keyword evidence="5" id="KW-0963">Cytoplasm</keyword>
<evidence type="ECO:0000259" key="11">
    <source>
        <dbReference type="Pfam" id="PF13877"/>
    </source>
</evidence>
<evidence type="ECO:0000256" key="7">
    <source>
        <dbReference type="ARBA" id="ARBA00022846"/>
    </source>
</evidence>
<evidence type="ECO:0000256" key="4">
    <source>
        <dbReference type="ARBA" id="ARBA00011738"/>
    </source>
</evidence>
<dbReference type="GO" id="GO:0036157">
    <property type="term" value="C:outer dynein arm"/>
    <property type="evidence" value="ECO:0007669"/>
    <property type="project" value="InterPro"/>
</dbReference>
<keyword evidence="8" id="KW-0969">Cilium</keyword>
<keyword evidence="7" id="KW-0282">Flagellum</keyword>
<dbReference type="InterPro" id="IPR025986">
    <property type="entry name" value="RPAP3-like_C"/>
</dbReference>
<dbReference type="GO" id="GO:0003351">
    <property type="term" value="P:epithelial cilium movement involved in extracellular fluid movement"/>
    <property type="evidence" value="ECO:0007669"/>
    <property type="project" value="TreeGrafter"/>
</dbReference>
<keyword evidence="6" id="KW-0970">Cilium biogenesis/degradation</keyword>
<dbReference type="GO" id="GO:0005576">
    <property type="term" value="C:extracellular region"/>
    <property type="evidence" value="ECO:0007669"/>
    <property type="project" value="GOC"/>
</dbReference>
<organism evidence="13">
    <name type="scientific">Mantoniella antarctica</name>
    <dbReference type="NCBI Taxonomy" id="81844"/>
    <lineage>
        <taxon>Eukaryota</taxon>
        <taxon>Viridiplantae</taxon>
        <taxon>Chlorophyta</taxon>
        <taxon>Mamiellophyceae</taxon>
        <taxon>Mamiellales</taxon>
        <taxon>Mamiellaceae</taxon>
        <taxon>Mantoniella</taxon>
    </lineage>
</organism>
<dbReference type="InterPro" id="IPR031733">
    <property type="entry name" value="Dynein_attach_N"/>
</dbReference>
<feature type="domain" description="Dynein attachment factor N-terminal" evidence="12">
    <location>
        <begin position="15"/>
        <end position="62"/>
    </location>
</feature>
<evidence type="ECO:0000256" key="2">
    <source>
        <dbReference type="ARBA" id="ARBA00004230"/>
    </source>
</evidence>
<feature type="domain" description="RNA-polymerase II-associated protein 3-like C-terminal" evidence="11">
    <location>
        <begin position="108"/>
        <end position="240"/>
    </location>
</feature>
<evidence type="ECO:0000256" key="9">
    <source>
        <dbReference type="ARBA" id="ARBA00023273"/>
    </source>
</evidence>
<evidence type="ECO:0000313" key="13">
    <source>
        <dbReference type="EMBL" id="CAD8713684.1"/>
    </source>
</evidence>
<comment type="subunit">
    <text evidence="4">Homodimer.</text>
</comment>
<evidence type="ECO:0000256" key="1">
    <source>
        <dbReference type="ARBA" id="ARBA00004048"/>
    </source>
</evidence>
<dbReference type="GO" id="GO:0007368">
    <property type="term" value="P:determination of left/right symmetry"/>
    <property type="evidence" value="ECO:0007669"/>
    <property type="project" value="TreeGrafter"/>
</dbReference>
<dbReference type="GO" id="GO:0036159">
    <property type="term" value="P:inner dynein arm assembly"/>
    <property type="evidence" value="ECO:0007669"/>
    <property type="project" value="TreeGrafter"/>
</dbReference>
<evidence type="ECO:0000256" key="6">
    <source>
        <dbReference type="ARBA" id="ARBA00022794"/>
    </source>
</evidence>
<comment type="similarity">
    <text evidence="10">Belongs to the DNAAF19/PR46b family.</text>
</comment>
<accession>A0A7S0SRU6</accession>
<dbReference type="PANTHER" id="PTHR28572">
    <property type="entry name" value="COILED-COIL DOMAIN-CONTAINING PROTEIN 103"/>
    <property type="match status" value="1"/>
</dbReference>
<evidence type="ECO:0000256" key="5">
    <source>
        <dbReference type="ARBA" id="ARBA00022490"/>
    </source>
</evidence>
<reference evidence="13" key="1">
    <citation type="submission" date="2021-01" db="EMBL/GenBank/DDBJ databases">
        <authorList>
            <person name="Corre E."/>
            <person name="Pelletier E."/>
            <person name="Niang G."/>
            <person name="Scheremetjew M."/>
            <person name="Finn R."/>
            <person name="Kale V."/>
            <person name="Holt S."/>
            <person name="Cochrane G."/>
            <person name="Meng A."/>
            <person name="Brown T."/>
            <person name="Cohen L."/>
        </authorList>
    </citation>
    <scope>NUCLEOTIDE SEQUENCE</scope>
    <source>
        <strain evidence="13">SL-175</strain>
    </source>
</reference>
<evidence type="ECO:0000256" key="8">
    <source>
        <dbReference type="ARBA" id="ARBA00023069"/>
    </source>
</evidence>
<dbReference type="PANTHER" id="PTHR28572:SF1">
    <property type="entry name" value="COILED-COIL DOMAIN-CONTAINING PROTEIN 103"/>
    <property type="match status" value="1"/>
</dbReference>
<evidence type="ECO:0000256" key="10">
    <source>
        <dbReference type="ARBA" id="ARBA00049986"/>
    </source>
</evidence>
<dbReference type="InterPro" id="IPR042422">
    <property type="entry name" value="CC103"/>
</dbReference>
<dbReference type="Pfam" id="PF13877">
    <property type="entry name" value="RPAP3_C"/>
    <property type="match status" value="1"/>
</dbReference>
<dbReference type="EMBL" id="HBFC01026295">
    <property type="protein sequence ID" value="CAD8713684.1"/>
    <property type="molecule type" value="Transcribed_RNA"/>
</dbReference>
<evidence type="ECO:0000259" key="12">
    <source>
        <dbReference type="Pfam" id="PF15867"/>
    </source>
</evidence>
<dbReference type="AlphaFoldDB" id="A0A7S0SRU6"/>
<name>A0A7S0SRU6_9CHLO</name>
<dbReference type="Pfam" id="PF15867">
    <property type="entry name" value="Dynein_attach_N"/>
    <property type="match status" value="1"/>
</dbReference>
<comment type="function">
    <text evidence="1">Dynein-attachment factor required for cilia motility.</text>
</comment>
<keyword evidence="9" id="KW-0966">Cell projection</keyword>
<gene>
    <name evidence="13" type="ORF">MANT1106_LOCUS15900</name>
</gene>
<comment type="subcellular location">
    <subcellularLocation>
        <location evidence="2">Cell projection</location>
        <location evidence="2">Cilium</location>
        <location evidence="2">Flagellum</location>
    </subcellularLocation>
    <subcellularLocation>
        <location evidence="3">Cytoplasm</location>
    </subcellularLocation>
</comment>
<proteinExistence type="inferred from homology"/>
<evidence type="ECO:0000256" key="3">
    <source>
        <dbReference type="ARBA" id="ARBA00004496"/>
    </source>
</evidence>
<sequence length="275" mass="28184">MSASQPAFEYKPPKVSRDLANAVEDDWKRGAVDAAKHRAVKQLEGYDAFKNMVSVAHLRPYHAPNVKDHSGPAPPAFTFTSQGVRGGPDRTAGAKGQLLGDSGAHLVPPDGAAAFDKTWRRSCKTASERWQYLGLITPAKAAAIFKVEITGTALGEIILALVEGYRGYVGGVACSNADGKGNGSDSGNDDRGACAGVGAEASSWGDGGAASKAEVGSAVVALMRALTGAGRFSLASRLLPGKIKTALGELLTALADGGGCDAAAEAELRAAYGVR</sequence>
<protein>
    <submittedName>
        <fullName evidence="13">Uncharacterized protein</fullName>
    </submittedName>
</protein>